<dbReference type="RefSeq" id="XP_013775525.1">
    <property type="nucleotide sequence ID" value="XM_013920071.2"/>
</dbReference>
<gene>
    <name evidence="3" type="primary">LOC106460378</name>
</gene>
<dbReference type="PANTHER" id="PTHR17604:SF7">
    <property type="entry name" value="TONDU-DOMAIN-CONTAINING GROWTH INHIBITOR, ISOFORM A"/>
    <property type="match status" value="1"/>
</dbReference>
<proteinExistence type="predicted"/>
<keyword evidence="2" id="KW-1185">Reference proteome</keyword>
<dbReference type="PANTHER" id="PTHR17604">
    <property type="entry name" value="TRANSCRIPTION COFACTOR VESTIGIAL-LIKE PROTEIN 4"/>
    <property type="match status" value="1"/>
</dbReference>
<evidence type="ECO:0000256" key="1">
    <source>
        <dbReference type="SAM" id="MobiDB-lite"/>
    </source>
</evidence>
<dbReference type="SMART" id="SM00711">
    <property type="entry name" value="TDU"/>
    <property type="match status" value="2"/>
</dbReference>
<feature type="region of interest" description="Disordered" evidence="1">
    <location>
        <begin position="1"/>
        <end position="20"/>
    </location>
</feature>
<feature type="compositionally biased region" description="Polar residues" evidence="1">
    <location>
        <begin position="8"/>
        <end position="20"/>
    </location>
</feature>
<evidence type="ECO:0000313" key="3">
    <source>
        <dbReference type="RefSeq" id="XP_013775525.1"/>
    </source>
</evidence>
<protein>
    <submittedName>
        <fullName evidence="3">Uncharacterized protein LOC106460378 isoform X1</fullName>
    </submittedName>
</protein>
<accession>A0ABM1B608</accession>
<dbReference type="InterPro" id="IPR006627">
    <property type="entry name" value="TDU_repeat"/>
</dbReference>
<dbReference type="Pfam" id="PF15245">
    <property type="entry name" value="VGLL4"/>
    <property type="match status" value="1"/>
</dbReference>
<evidence type="ECO:0000313" key="2">
    <source>
        <dbReference type="Proteomes" id="UP000694941"/>
    </source>
</evidence>
<dbReference type="InterPro" id="IPR028184">
    <property type="entry name" value="VGLL4"/>
</dbReference>
<sequence>MHQFSMRAKNSQDCLSGISSGGKSRIMDDIHVSPSLKESLTKSHKLKRVRVRQDTLRGKTRNRKMSSPQIISDTPVLQAEGHLSFPTELSGYCTPPHSSSPHASFSFSGIFPGVKNGNDVFSVMERKRHSTPYIFSESLSDSNEPLDMTKKCCKTSEQSETVSYGQLQQQRPSVITCAPALMHSHCQRTDHMKNVGQPSLLSVTSLTRSRSSSLDDNIQPGYRREVVSGMCDPVIDEHFRRSLGKDYPEFLSSATSTAPSVSVTVDDHFAKALGDIWLRLQHTKPGRRDIITTTTTTPVASGPRMTSGSPSSSPLLQHPQRIVST</sequence>
<dbReference type="Proteomes" id="UP000694941">
    <property type="component" value="Unplaced"/>
</dbReference>
<organism evidence="2 3">
    <name type="scientific">Limulus polyphemus</name>
    <name type="common">Atlantic horseshoe crab</name>
    <dbReference type="NCBI Taxonomy" id="6850"/>
    <lineage>
        <taxon>Eukaryota</taxon>
        <taxon>Metazoa</taxon>
        <taxon>Ecdysozoa</taxon>
        <taxon>Arthropoda</taxon>
        <taxon>Chelicerata</taxon>
        <taxon>Merostomata</taxon>
        <taxon>Xiphosura</taxon>
        <taxon>Limulidae</taxon>
        <taxon>Limulus</taxon>
    </lineage>
</organism>
<name>A0ABM1B608_LIMPO</name>
<reference evidence="3" key="1">
    <citation type="submission" date="2025-08" db="UniProtKB">
        <authorList>
            <consortium name="RefSeq"/>
        </authorList>
    </citation>
    <scope>IDENTIFICATION</scope>
    <source>
        <tissue evidence="3">Muscle</tissue>
    </source>
</reference>
<feature type="region of interest" description="Disordered" evidence="1">
    <location>
        <begin position="287"/>
        <end position="325"/>
    </location>
</feature>
<feature type="compositionally biased region" description="Low complexity" evidence="1">
    <location>
        <begin position="292"/>
        <end position="314"/>
    </location>
</feature>
<dbReference type="GeneID" id="106460378"/>